<dbReference type="SMART" id="SM00754">
    <property type="entry name" value="CHRD"/>
    <property type="match status" value="1"/>
</dbReference>
<evidence type="ECO:0000259" key="2">
    <source>
        <dbReference type="PROSITE" id="PS50933"/>
    </source>
</evidence>
<gene>
    <name evidence="3" type="ORF">ROI90_10540</name>
</gene>
<accession>A0ABU3THH8</accession>
<dbReference type="PROSITE" id="PS50933">
    <property type="entry name" value="CHRD"/>
    <property type="match status" value="1"/>
</dbReference>
<name>A0ABU3THH8_9BACT</name>
<sequence length="147" mass="15019">MLHKITSLVLAAGLLTFSACNNDDDDATPASNMVNVAATLDGKQEVPANSSTATGAMTGTYDKTTRTLTYRVTYTGLTPAAGHIHQAAPGVNGGVIVPFSSVATSPITGTATLSEADGAKLLSGETYVNLHTQAYSGGEIRGNMTVK</sequence>
<dbReference type="Pfam" id="PF07452">
    <property type="entry name" value="CHRD"/>
    <property type="match status" value="1"/>
</dbReference>
<protein>
    <submittedName>
        <fullName evidence="3">CHRD domain-containing protein</fullName>
    </submittedName>
</protein>
<comment type="caution">
    <text evidence="3">The sequence shown here is derived from an EMBL/GenBank/DDBJ whole genome shotgun (WGS) entry which is preliminary data.</text>
</comment>
<evidence type="ECO:0000313" key="3">
    <source>
        <dbReference type="EMBL" id="MDU0370832.1"/>
    </source>
</evidence>
<keyword evidence="1" id="KW-0732">Signal</keyword>
<evidence type="ECO:0000256" key="1">
    <source>
        <dbReference type="SAM" id="SignalP"/>
    </source>
</evidence>
<dbReference type="Proteomes" id="UP001250698">
    <property type="component" value="Unassembled WGS sequence"/>
</dbReference>
<feature type="signal peptide" evidence="1">
    <location>
        <begin position="1"/>
        <end position="21"/>
    </location>
</feature>
<dbReference type="PROSITE" id="PS51257">
    <property type="entry name" value="PROKAR_LIPOPROTEIN"/>
    <property type="match status" value="1"/>
</dbReference>
<dbReference type="EMBL" id="JAWDJT010000006">
    <property type="protein sequence ID" value="MDU0370832.1"/>
    <property type="molecule type" value="Genomic_DNA"/>
</dbReference>
<dbReference type="RefSeq" id="WP_315998309.1">
    <property type="nucleotide sequence ID" value="NZ_JAWDJT010000006.1"/>
</dbReference>
<proteinExistence type="predicted"/>
<feature type="domain" description="CHRD" evidence="2">
    <location>
        <begin position="32"/>
        <end position="147"/>
    </location>
</feature>
<organism evidence="3 4">
    <name type="scientific">Hymenobacter endophyticus</name>
    <dbReference type="NCBI Taxonomy" id="3076335"/>
    <lineage>
        <taxon>Bacteria</taxon>
        <taxon>Pseudomonadati</taxon>
        <taxon>Bacteroidota</taxon>
        <taxon>Cytophagia</taxon>
        <taxon>Cytophagales</taxon>
        <taxon>Hymenobacteraceae</taxon>
        <taxon>Hymenobacter</taxon>
    </lineage>
</organism>
<evidence type="ECO:0000313" key="4">
    <source>
        <dbReference type="Proteomes" id="UP001250698"/>
    </source>
</evidence>
<feature type="chain" id="PRO_5046315225" evidence="1">
    <location>
        <begin position="22"/>
        <end position="147"/>
    </location>
</feature>
<dbReference type="InterPro" id="IPR010895">
    <property type="entry name" value="CHRD"/>
</dbReference>
<keyword evidence="4" id="KW-1185">Reference proteome</keyword>
<reference evidence="3 4" key="1">
    <citation type="submission" date="2023-10" db="EMBL/GenBank/DDBJ databases">
        <title>Hymenobacter endophyticus sp. nov., an isolate from the leaf tissues of wheat.</title>
        <authorList>
            <person name="Dai Y."/>
        </authorList>
    </citation>
    <scope>NUCLEOTIDE SEQUENCE [LARGE SCALE GENOMIC DNA]</scope>
    <source>
        <strain evidence="3 4">ZK17L-C2</strain>
    </source>
</reference>